<protein>
    <submittedName>
        <fullName evidence="7">RNA polymerase subunit sigma-24</fullName>
    </submittedName>
</protein>
<dbReference type="NCBIfam" id="TIGR02937">
    <property type="entry name" value="sigma70-ECF"/>
    <property type="match status" value="1"/>
</dbReference>
<gene>
    <name evidence="7" type="ORF">BK123_27955</name>
</gene>
<accession>A0A1R1AUF5</accession>
<dbReference type="CDD" id="cd06171">
    <property type="entry name" value="Sigma70_r4"/>
    <property type="match status" value="1"/>
</dbReference>
<proteinExistence type="inferred from homology"/>
<dbReference type="InterPro" id="IPR007627">
    <property type="entry name" value="RNA_pol_sigma70_r2"/>
</dbReference>
<evidence type="ECO:0000256" key="2">
    <source>
        <dbReference type="ARBA" id="ARBA00023015"/>
    </source>
</evidence>
<evidence type="ECO:0000259" key="5">
    <source>
        <dbReference type="Pfam" id="PF04542"/>
    </source>
</evidence>
<keyword evidence="4" id="KW-0804">Transcription</keyword>
<keyword evidence="3" id="KW-0731">Sigma factor</keyword>
<dbReference type="SUPFAM" id="SSF88659">
    <property type="entry name" value="Sigma3 and sigma4 domains of RNA polymerase sigma factors"/>
    <property type="match status" value="1"/>
</dbReference>
<dbReference type="GO" id="GO:0006352">
    <property type="term" value="P:DNA-templated transcription initiation"/>
    <property type="evidence" value="ECO:0007669"/>
    <property type="project" value="InterPro"/>
</dbReference>
<keyword evidence="2" id="KW-0805">Transcription regulation</keyword>
<evidence type="ECO:0000313" key="8">
    <source>
        <dbReference type="Proteomes" id="UP000187074"/>
    </source>
</evidence>
<dbReference type="InterPro" id="IPR039425">
    <property type="entry name" value="RNA_pol_sigma-70-like"/>
</dbReference>
<organism evidence="7 8">
    <name type="scientific">Paenibacillus lautus</name>
    <name type="common">Bacillus lautus</name>
    <dbReference type="NCBI Taxonomy" id="1401"/>
    <lineage>
        <taxon>Bacteria</taxon>
        <taxon>Bacillati</taxon>
        <taxon>Bacillota</taxon>
        <taxon>Bacilli</taxon>
        <taxon>Bacillales</taxon>
        <taxon>Paenibacillaceae</taxon>
        <taxon>Paenibacillus</taxon>
    </lineage>
</organism>
<evidence type="ECO:0000259" key="6">
    <source>
        <dbReference type="Pfam" id="PF08281"/>
    </source>
</evidence>
<reference evidence="7 8" key="1">
    <citation type="submission" date="2016-11" db="EMBL/GenBank/DDBJ databases">
        <title>Paenibacillus species isolates.</title>
        <authorList>
            <person name="Beno S.M."/>
        </authorList>
    </citation>
    <scope>NUCLEOTIDE SEQUENCE [LARGE SCALE GENOMIC DNA]</scope>
    <source>
        <strain evidence="7 8">FSL F4-0100</strain>
    </source>
</reference>
<evidence type="ECO:0000256" key="3">
    <source>
        <dbReference type="ARBA" id="ARBA00023082"/>
    </source>
</evidence>
<dbReference type="OrthoDB" id="9782703at2"/>
<dbReference type="SUPFAM" id="SSF88946">
    <property type="entry name" value="Sigma2 domain of RNA polymerase sigma factors"/>
    <property type="match status" value="1"/>
</dbReference>
<dbReference type="InterPro" id="IPR014284">
    <property type="entry name" value="RNA_pol_sigma-70_dom"/>
</dbReference>
<dbReference type="RefSeq" id="WP_076325620.1">
    <property type="nucleotide sequence ID" value="NZ_MRTF01000011.1"/>
</dbReference>
<dbReference type="GO" id="GO:0016987">
    <property type="term" value="F:sigma factor activity"/>
    <property type="evidence" value="ECO:0007669"/>
    <property type="project" value="UniProtKB-KW"/>
</dbReference>
<feature type="domain" description="RNA polymerase sigma factor 70 region 4 type 2" evidence="6">
    <location>
        <begin position="112"/>
        <end position="161"/>
    </location>
</feature>
<comment type="caution">
    <text evidence="7">The sequence shown here is derived from an EMBL/GenBank/DDBJ whole genome shotgun (WGS) entry which is preliminary data.</text>
</comment>
<dbReference type="Pfam" id="PF08281">
    <property type="entry name" value="Sigma70_r4_2"/>
    <property type="match status" value="1"/>
</dbReference>
<comment type="similarity">
    <text evidence="1">Belongs to the sigma-70 factor family. ECF subfamily.</text>
</comment>
<evidence type="ECO:0000256" key="4">
    <source>
        <dbReference type="ARBA" id="ARBA00023163"/>
    </source>
</evidence>
<name>A0A1R1AUF5_PAELA</name>
<evidence type="ECO:0000256" key="1">
    <source>
        <dbReference type="ARBA" id="ARBA00010641"/>
    </source>
</evidence>
<feature type="domain" description="RNA polymerase sigma-70 region 2" evidence="5">
    <location>
        <begin position="25"/>
        <end position="92"/>
    </location>
</feature>
<dbReference type="EMBL" id="MRTF01000011">
    <property type="protein sequence ID" value="OME89207.1"/>
    <property type="molecule type" value="Genomic_DNA"/>
</dbReference>
<dbReference type="AlphaFoldDB" id="A0A1R1AUF5"/>
<dbReference type="InterPro" id="IPR013325">
    <property type="entry name" value="RNA_pol_sigma_r2"/>
</dbReference>
<dbReference type="STRING" id="1401.BK123_27955"/>
<dbReference type="Proteomes" id="UP000187074">
    <property type="component" value="Unassembled WGS sequence"/>
</dbReference>
<dbReference type="PANTHER" id="PTHR43133:SF51">
    <property type="entry name" value="RNA POLYMERASE SIGMA FACTOR"/>
    <property type="match status" value="1"/>
</dbReference>
<dbReference type="Gene3D" id="1.10.1740.10">
    <property type="match status" value="1"/>
</dbReference>
<sequence length="227" mass="25773">MNKKSNIEHDVQLAKHGDREAFSRLIHACERNLYGLARLYLKREEDCADAVQEAIYKSFAAMPTLKEPAYFKTWLSRILIHECLQLLRSQQRLRTVELANGGADSLPYEAIELNEAVTHLDDDLRKVIQLHYYRDMPVSRIAKIVGIPQGTVKSRLYRARAILAERLDPSTERSVSHDPIVGKESSRDDFAPILQPGSVVLLPAKSIWTARLAGDYDIIHRSWGVAV</sequence>
<dbReference type="InterPro" id="IPR013249">
    <property type="entry name" value="RNA_pol_sigma70_r4_t2"/>
</dbReference>
<evidence type="ECO:0000313" key="7">
    <source>
        <dbReference type="EMBL" id="OME89207.1"/>
    </source>
</evidence>
<dbReference type="InterPro" id="IPR013324">
    <property type="entry name" value="RNA_pol_sigma_r3/r4-like"/>
</dbReference>
<dbReference type="GO" id="GO:0003677">
    <property type="term" value="F:DNA binding"/>
    <property type="evidence" value="ECO:0007669"/>
    <property type="project" value="InterPro"/>
</dbReference>
<dbReference type="InterPro" id="IPR036388">
    <property type="entry name" value="WH-like_DNA-bd_sf"/>
</dbReference>
<dbReference type="Pfam" id="PF04542">
    <property type="entry name" value="Sigma70_r2"/>
    <property type="match status" value="1"/>
</dbReference>
<dbReference type="PANTHER" id="PTHR43133">
    <property type="entry name" value="RNA POLYMERASE ECF-TYPE SIGMA FACTO"/>
    <property type="match status" value="1"/>
</dbReference>
<dbReference type="Gene3D" id="1.10.10.10">
    <property type="entry name" value="Winged helix-like DNA-binding domain superfamily/Winged helix DNA-binding domain"/>
    <property type="match status" value="1"/>
</dbReference>